<sequence>MHQASGASTLCDELLATIFLMDSYNSKEAPWNLAAVCKDWRRICLFTPELWTRFDVTREHFGYDVVDKICIADELGISRCCRKLERSQACPIHVDVNSSRKPTGSCSFSMLRALAQHAHRWKLFRARTYDEDDAATLLQLLPPSLCFSTLQRLDVDCAAYSCRFALENHFTSQSFPAITSLRLKGWGGSTASST</sequence>
<dbReference type="EMBL" id="ML178822">
    <property type="protein sequence ID" value="TFL02578.1"/>
    <property type="molecule type" value="Genomic_DNA"/>
</dbReference>
<proteinExistence type="predicted"/>
<dbReference type="Proteomes" id="UP000305067">
    <property type="component" value="Unassembled WGS sequence"/>
</dbReference>
<reference evidence="1 2" key="1">
    <citation type="journal article" date="2019" name="Nat. Ecol. Evol.">
        <title>Megaphylogeny resolves global patterns of mushroom evolution.</title>
        <authorList>
            <person name="Varga T."/>
            <person name="Krizsan K."/>
            <person name="Foldi C."/>
            <person name="Dima B."/>
            <person name="Sanchez-Garcia M."/>
            <person name="Sanchez-Ramirez S."/>
            <person name="Szollosi G.J."/>
            <person name="Szarkandi J.G."/>
            <person name="Papp V."/>
            <person name="Albert L."/>
            <person name="Andreopoulos W."/>
            <person name="Angelini C."/>
            <person name="Antonin V."/>
            <person name="Barry K.W."/>
            <person name="Bougher N.L."/>
            <person name="Buchanan P."/>
            <person name="Buyck B."/>
            <person name="Bense V."/>
            <person name="Catcheside P."/>
            <person name="Chovatia M."/>
            <person name="Cooper J."/>
            <person name="Damon W."/>
            <person name="Desjardin D."/>
            <person name="Finy P."/>
            <person name="Geml J."/>
            <person name="Haridas S."/>
            <person name="Hughes K."/>
            <person name="Justo A."/>
            <person name="Karasinski D."/>
            <person name="Kautmanova I."/>
            <person name="Kiss B."/>
            <person name="Kocsube S."/>
            <person name="Kotiranta H."/>
            <person name="LaButti K.M."/>
            <person name="Lechner B.E."/>
            <person name="Liimatainen K."/>
            <person name="Lipzen A."/>
            <person name="Lukacs Z."/>
            <person name="Mihaltcheva S."/>
            <person name="Morgado L.N."/>
            <person name="Niskanen T."/>
            <person name="Noordeloos M.E."/>
            <person name="Ohm R.A."/>
            <person name="Ortiz-Santana B."/>
            <person name="Ovrebo C."/>
            <person name="Racz N."/>
            <person name="Riley R."/>
            <person name="Savchenko A."/>
            <person name="Shiryaev A."/>
            <person name="Soop K."/>
            <person name="Spirin V."/>
            <person name="Szebenyi C."/>
            <person name="Tomsovsky M."/>
            <person name="Tulloss R.E."/>
            <person name="Uehling J."/>
            <person name="Grigoriev I.V."/>
            <person name="Vagvolgyi C."/>
            <person name="Papp T."/>
            <person name="Martin F.M."/>
            <person name="Miettinen O."/>
            <person name="Hibbett D.S."/>
            <person name="Nagy L.G."/>
        </authorList>
    </citation>
    <scope>NUCLEOTIDE SEQUENCE [LARGE SCALE GENOMIC DNA]</scope>
    <source>
        <strain evidence="1 2">CBS 309.79</strain>
    </source>
</reference>
<keyword evidence="2" id="KW-1185">Reference proteome</keyword>
<dbReference type="AlphaFoldDB" id="A0A5C3QMK2"/>
<organism evidence="1 2">
    <name type="scientific">Pterulicium gracile</name>
    <dbReference type="NCBI Taxonomy" id="1884261"/>
    <lineage>
        <taxon>Eukaryota</taxon>
        <taxon>Fungi</taxon>
        <taxon>Dikarya</taxon>
        <taxon>Basidiomycota</taxon>
        <taxon>Agaricomycotina</taxon>
        <taxon>Agaricomycetes</taxon>
        <taxon>Agaricomycetidae</taxon>
        <taxon>Agaricales</taxon>
        <taxon>Pleurotineae</taxon>
        <taxon>Pterulaceae</taxon>
        <taxon>Pterulicium</taxon>
    </lineage>
</organism>
<protein>
    <submittedName>
        <fullName evidence="1">Uncharacterized protein</fullName>
    </submittedName>
</protein>
<gene>
    <name evidence="1" type="ORF">BDV98DRAFT_432911</name>
</gene>
<dbReference type="InterPro" id="IPR036047">
    <property type="entry name" value="F-box-like_dom_sf"/>
</dbReference>
<evidence type="ECO:0000313" key="2">
    <source>
        <dbReference type="Proteomes" id="UP000305067"/>
    </source>
</evidence>
<accession>A0A5C3QMK2</accession>
<name>A0A5C3QMK2_9AGAR</name>
<dbReference type="SUPFAM" id="SSF81383">
    <property type="entry name" value="F-box domain"/>
    <property type="match status" value="1"/>
</dbReference>
<dbReference type="Gene3D" id="3.80.10.10">
    <property type="entry name" value="Ribonuclease Inhibitor"/>
    <property type="match status" value="1"/>
</dbReference>
<dbReference type="InterPro" id="IPR032675">
    <property type="entry name" value="LRR_dom_sf"/>
</dbReference>
<dbReference type="OrthoDB" id="2269034at2759"/>
<evidence type="ECO:0000313" key="1">
    <source>
        <dbReference type="EMBL" id="TFL02578.1"/>
    </source>
</evidence>